<evidence type="ECO:0000313" key="3">
    <source>
        <dbReference type="Proteomes" id="UP001209540"/>
    </source>
</evidence>
<sequence length="535" mass="61996">MLFVGLTVVFLVSLISDPPYPRPVQLASDNRSSYYSSQAANKVILTVSGGFLYQTAIWFETADTLKHGIGPMKTGAMGVIEQRRKPLSTLYNNQTTLLDDEDNKDEWTKLFQHKLQGPISKISHAPSPQREIQFAVMYHKLNNEDPQHIIRVYYLSPGANTMQYKDLIMPGTTWIKTFTLEQDSILFARDPDWYRFRIAHLPLDLTSAPHSIALSINNIQLGPRIQKYHQPKNTELHDVMLAKLHSPEEDTYRVLSFDVHKTQLRYYINITIVDSTDLPGKNDHDAPITWIQQDHYNDASRVYTGESLQYMAFVDGTSHLHQERVEVKMPSMTFTRSSDGKTMAAGYLQHTFLTWDFTSRADLLQHTDEAQFLYREDPRDPTSPILQEYYFWRDDKLEMLSDYGEDNIAGMQVNDAGTILAVWTEPANLVYIYKRDHDPHNRLKQLGWSLRMVINDLTSRPRVGTVTFWEKQEKNYMVIGLKNQKIRSYLIDASEEAEKPGFLQFFIERWNMLTVMSIVIAVFVFNESHRPSSHR</sequence>
<proteinExistence type="predicted"/>
<accession>A0AAD5K3Q4</accession>
<feature type="chain" id="PRO_5041965605" evidence="1">
    <location>
        <begin position="17"/>
        <end position="535"/>
    </location>
</feature>
<protein>
    <submittedName>
        <fullName evidence="2">Uncharacterized protein</fullName>
    </submittedName>
</protein>
<dbReference type="AlphaFoldDB" id="A0AAD5K3Q4"/>
<evidence type="ECO:0000256" key="1">
    <source>
        <dbReference type="SAM" id="SignalP"/>
    </source>
</evidence>
<dbReference type="EMBL" id="JAIXMP010000024">
    <property type="protein sequence ID" value="KAI9254507.1"/>
    <property type="molecule type" value="Genomic_DNA"/>
</dbReference>
<keyword evidence="3" id="KW-1185">Reference proteome</keyword>
<feature type="signal peptide" evidence="1">
    <location>
        <begin position="1"/>
        <end position="16"/>
    </location>
</feature>
<reference evidence="2" key="2">
    <citation type="submission" date="2023-02" db="EMBL/GenBank/DDBJ databases">
        <authorList>
            <consortium name="DOE Joint Genome Institute"/>
            <person name="Mondo S.J."/>
            <person name="Chang Y."/>
            <person name="Wang Y."/>
            <person name="Ahrendt S."/>
            <person name="Andreopoulos W."/>
            <person name="Barry K."/>
            <person name="Beard J."/>
            <person name="Benny G.L."/>
            <person name="Blankenship S."/>
            <person name="Bonito G."/>
            <person name="Cuomo C."/>
            <person name="Desiro A."/>
            <person name="Gervers K.A."/>
            <person name="Hundley H."/>
            <person name="Kuo A."/>
            <person name="LaButti K."/>
            <person name="Lang B.F."/>
            <person name="Lipzen A."/>
            <person name="O'Donnell K."/>
            <person name="Pangilinan J."/>
            <person name="Reynolds N."/>
            <person name="Sandor L."/>
            <person name="Smith M.W."/>
            <person name="Tsang A."/>
            <person name="Grigoriev I.V."/>
            <person name="Stajich J.E."/>
            <person name="Spatafora J.W."/>
        </authorList>
    </citation>
    <scope>NUCLEOTIDE SEQUENCE</scope>
    <source>
        <strain evidence="2">RSA 2281</strain>
    </source>
</reference>
<evidence type="ECO:0000313" key="2">
    <source>
        <dbReference type="EMBL" id="KAI9254507.1"/>
    </source>
</evidence>
<gene>
    <name evidence="2" type="ORF">BDA99DRAFT_562612</name>
</gene>
<keyword evidence="1" id="KW-0732">Signal</keyword>
<organism evidence="2 3">
    <name type="scientific">Phascolomyces articulosus</name>
    <dbReference type="NCBI Taxonomy" id="60185"/>
    <lineage>
        <taxon>Eukaryota</taxon>
        <taxon>Fungi</taxon>
        <taxon>Fungi incertae sedis</taxon>
        <taxon>Mucoromycota</taxon>
        <taxon>Mucoromycotina</taxon>
        <taxon>Mucoromycetes</taxon>
        <taxon>Mucorales</taxon>
        <taxon>Lichtheimiaceae</taxon>
        <taxon>Phascolomyces</taxon>
    </lineage>
</organism>
<reference evidence="2" key="1">
    <citation type="journal article" date="2022" name="IScience">
        <title>Evolution of zygomycete secretomes and the origins of terrestrial fungal ecologies.</title>
        <authorList>
            <person name="Chang Y."/>
            <person name="Wang Y."/>
            <person name="Mondo S."/>
            <person name="Ahrendt S."/>
            <person name="Andreopoulos W."/>
            <person name="Barry K."/>
            <person name="Beard J."/>
            <person name="Benny G.L."/>
            <person name="Blankenship S."/>
            <person name="Bonito G."/>
            <person name="Cuomo C."/>
            <person name="Desiro A."/>
            <person name="Gervers K.A."/>
            <person name="Hundley H."/>
            <person name="Kuo A."/>
            <person name="LaButti K."/>
            <person name="Lang B.F."/>
            <person name="Lipzen A."/>
            <person name="O'Donnell K."/>
            <person name="Pangilinan J."/>
            <person name="Reynolds N."/>
            <person name="Sandor L."/>
            <person name="Smith M.E."/>
            <person name="Tsang A."/>
            <person name="Grigoriev I.V."/>
            <person name="Stajich J.E."/>
            <person name="Spatafora J.W."/>
        </authorList>
    </citation>
    <scope>NUCLEOTIDE SEQUENCE</scope>
    <source>
        <strain evidence="2">RSA 2281</strain>
    </source>
</reference>
<comment type="caution">
    <text evidence="2">The sequence shown here is derived from an EMBL/GenBank/DDBJ whole genome shotgun (WGS) entry which is preliminary data.</text>
</comment>
<dbReference type="Proteomes" id="UP001209540">
    <property type="component" value="Unassembled WGS sequence"/>
</dbReference>
<name>A0AAD5K3Q4_9FUNG</name>